<accession>A0A545T0L9</accession>
<evidence type="ECO:0000256" key="2">
    <source>
        <dbReference type="SAM" id="Phobius"/>
    </source>
</evidence>
<dbReference type="RefSeq" id="WP_142928842.1">
    <property type="nucleotide sequence ID" value="NZ_ML660101.1"/>
</dbReference>
<dbReference type="Proteomes" id="UP000319732">
    <property type="component" value="Unassembled WGS sequence"/>
</dbReference>
<comment type="caution">
    <text evidence="3">The sequence shown here is derived from an EMBL/GenBank/DDBJ whole genome shotgun (WGS) entry which is preliminary data.</text>
</comment>
<evidence type="ECO:0000256" key="1">
    <source>
        <dbReference type="SAM" id="MobiDB-lite"/>
    </source>
</evidence>
<dbReference type="EMBL" id="VHSG01000023">
    <property type="protein sequence ID" value="TQV70741.1"/>
    <property type="molecule type" value="Genomic_DNA"/>
</dbReference>
<dbReference type="InterPro" id="IPR021382">
    <property type="entry name" value="DUF3014"/>
</dbReference>
<feature type="region of interest" description="Disordered" evidence="1">
    <location>
        <begin position="52"/>
        <end position="100"/>
    </location>
</feature>
<gene>
    <name evidence="3" type="ORF">FKG94_20645</name>
</gene>
<evidence type="ECO:0000313" key="4">
    <source>
        <dbReference type="Proteomes" id="UP000319732"/>
    </source>
</evidence>
<keyword evidence="2" id="KW-1133">Transmembrane helix</keyword>
<name>A0A545T0L9_9GAMM</name>
<dbReference type="Pfam" id="PF11219">
    <property type="entry name" value="DUF3014"/>
    <property type="match status" value="1"/>
</dbReference>
<keyword evidence="2" id="KW-0812">Transmembrane</keyword>
<evidence type="ECO:0000313" key="3">
    <source>
        <dbReference type="EMBL" id="TQV70741.1"/>
    </source>
</evidence>
<proteinExistence type="predicted"/>
<dbReference type="AlphaFoldDB" id="A0A545T0L9"/>
<protein>
    <submittedName>
        <fullName evidence="3">DUF3014 domain-containing protein</fullName>
    </submittedName>
</protein>
<reference evidence="3 4" key="1">
    <citation type="submission" date="2019-06" db="EMBL/GenBank/DDBJ databases">
        <title>Whole genome sequence for Cellvibrionaceae sp. R142.</title>
        <authorList>
            <person name="Wang G."/>
        </authorList>
    </citation>
    <scope>NUCLEOTIDE SEQUENCE [LARGE SCALE GENOMIC DNA]</scope>
    <source>
        <strain evidence="3 4">R142</strain>
    </source>
</reference>
<keyword evidence="2" id="KW-0472">Membrane</keyword>
<feature type="compositionally biased region" description="Low complexity" evidence="1">
    <location>
        <begin position="79"/>
        <end position="92"/>
    </location>
</feature>
<keyword evidence="4" id="KW-1185">Reference proteome</keyword>
<organism evidence="3 4">
    <name type="scientific">Exilibacterium tricleocarpae</name>
    <dbReference type="NCBI Taxonomy" id="2591008"/>
    <lineage>
        <taxon>Bacteria</taxon>
        <taxon>Pseudomonadati</taxon>
        <taxon>Pseudomonadota</taxon>
        <taxon>Gammaproteobacteria</taxon>
        <taxon>Cellvibrionales</taxon>
        <taxon>Cellvibrionaceae</taxon>
        <taxon>Exilibacterium</taxon>
    </lineage>
</organism>
<feature type="transmembrane region" description="Helical" evidence="2">
    <location>
        <begin position="17"/>
        <end position="37"/>
    </location>
</feature>
<sequence length="286" mass="31619">MNQYNEEAAPPRLPGPAVYIAAGMLVVLLVGVGFYFWSSQRDRESEILDTTAVAPPVDTAPEPQVELDSQQETPPPPSFAEQAEAEAQAEPPVELPPLNNSDERARELAAGLSPNLPDWLVPDELIRKFVLAVNVTSRGELSRKYPPIVPPKQAFVATKVTGNTFTMPAASYRRYDPYVALLGAINMQDVAVLYRQYYPLLQAAHEELAQTKAGFHATLLRAIDNLLTAPEIDGELPLVRTSVLYQYADPDLEKLPATHKLLLRMGAENTRELKRALRELRTALTP</sequence>
<dbReference type="OrthoDB" id="5502479at2"/>